<evidence type="ECO:0000313" key="2">
    <source>
        <dbReference type="EMBL" id="NWE06416.1"/>
    </source>
</evidence>
<name>A0A7Y8BAW8_9PSED</name>
<reference evidence="4 5" key="1">
    <citation type="submission" date="2020-04" db="EMBL/GenBank/DDBJ databases">
        <title>Molecular characterization of pseudomonads from Agaricus bisporus reveal novel blotch 2 pathogens in Western Europe.</title>
        <authorList>
            <person name="Taparia T."/>
            <person name="Krijger M."/>
            <person name="Haynes E."/>
            <person name="Elpinstone J.G."/>
            <person name="Noble R."/>
            <person name="Van Der Wolf J."/>
        </authorList>
    </citation>
    <scope>NUCLEOTIDE SEQUENCE [LARGE SCALE GENOMIC DNA]</scope>
    <source>
        <strain evidence="3 5">K6002</strain>
        <strain evidence="2 4">K7002</strain>
    </source>
</reference>
<dbReference type="Proteomes" id="UP000563268">
    <property type="component" value="Unassembled WGS sequence"/>
</dbReference>
<evidence type="ECO:0000313" key="4">
    <source>
        <dbReference type="Proteomes" id="UP000563268"/>
    </source>
</evidence>
<dbReference type="InterPro" id="IPR009492">
    <property type="entry name" value="TniQ"/>
</dbReference>
<dbReference type="AlphaFoldDB" id="A0A7Y8BAW8"/>
<dbReference type="Pfam" id="PF06527">
    <property type="entry name" value="TniQ"/>
    <property type="match status" value="1"/>
</dbReference>
<sequence length="356" mass="40632">MRLRIQRGESLRSYVARTLYLNFGKHELSSLANGNILTKDVRKIASILGWSGCHGFNRLLHEHTNYPMNSVFKDDHDISYSLASYTNSRYVIESSALSHSFCPDCLSDDIKSLGYSYWRRPLHSDVNVCTKHSTKLVHNCPFCGEHFSVDNHGLEVMWSGCNGRYLNEVVADTGVDEVDAKLASFVVGFYQCSFHIPIEKAICVLIERLIQLRSTTSERIDQLESDLEWLDKRIHSMSCAKSQNNGLMVNVLSFSYFDMVIVYFDSFDHFLNSLRAASASFRPIDSLWHTYNSGGFESLQFVQEDEAHGMGYWSCPYPFKDFAESESLDSLARRKKARYTCCDFPAPKKPLVYSDA</sequence>
<evidence type="ECO:0000259" key="1">
    <source>
        <dbReference type="Pfam" id="PF06527"/>
    </source>
</evidence>
<dbReference type="EMBL" id="JACARM010000011">
    <property type="protein sequence ID" value="NWE06416.1"/>
    <property type="molecule type" value="Genomic_DNA"/>
</dbReference>
<dbReference type="Proteomes" id="UP000590218">
    <property type="component" value="Unassembled WGS sequence"/>
</dbReference>
<accession>A0A7Y8BAW8</accession>
<dbReference type="EMBL" id="JACARL010000076">
    <property type="protein sequence ID" value="NWE83253.1"/>
    <property type="molecule type" value="Genomic_DNA"/>
</dbReference>
<gene>
    <name evidence="2" type="ORF">HX788_04865</name>
    <name evidence="3" type="ORF">HX795_14180</name>
</gene>
<comment type="caution">
    <text evidence="2">The sequence shown here is derived from an EMBL/GenBank/DDBJ whole genome shotgun (WGS) entry which is preliminary data.</text>
</comment>
<organism evidence="2 4">
    <name type="scientific">Pseudomonas edaphica</name>
    <dbReference type="NCBI Taxonomy" id="2006980"/>
    <lineage>
        <taxon>Bacteria</taxon>
        <taxon>Pseudomonadati</taxon>
        <taxon>Pseudomonadota</taxon>
        <taxon>Gammaproteobacteria</taxon>
        <taxon>Pseudomonadales</taxon>
        <taxon>Pseudomonadaceae</taxon>
        <taxon>Pseudomonas</taxon>
    </lineage>
</organism>
<protein>
    <submittedName>
        <fullName evidence="2">TniQ family protein</fullName>
    </submittedName>
</protein>
<feature type="domain" description="TniQ" evidence="1">
    <location>
        <begin position="2"/>
        <end position="136"/>
    </location>
</feature>
<dbReference type="RefSeq" id="WP_176992453.1">
    <property type="nucleotide sequence ID" value="NZ_JACARL010000076.1"/>
</dbReference>
<evidence type="ECO:0000313" key="5">
    <source>
        <dbReference type="Proteomes" id="UP000590218"/>
    </source>
</evidence>
<evidence type="ECO:0000313" key="3">
    <source>
        <dbReference type="EMBL" id="NWE83253.1"/>
    </source>
</evidence>
<proteinExistence type="predicted"/>